<protein>
    <submittedName>
        <fullName evidence="2">Uncharacterized protein</fullName>
    </submittedName>
</protein>
<feature type="transmembrane region" description="Helical" evidence="1">
    <location>
        <begin position="60"/>
        <end position="81"/>
    </location>
</feature>
<keyword evidence="1" id="KW-1133">Transmembrane helix</keyword>
<evidence type="ECO:0000256" key="1">
    <source>
        <dbReference type="SAM" id="Phobius"/>
    </source>
</evidence>
<comment type="caution">
    <text evidence="2">The sequence shown here is derived from an EMBL/GenBank/DDBJ whole genome shotgun (WGS) entry which is preliminary data.</text>
</comment>
<dbReference type="AlphaFoldDB" id="A0AAV9Q5W8"/>
<feature type="transmembrane region" description="Helical" evidence="1">
    <location>
        <begin position="552"/>
        <end position="573"/>
    </location>
</feature>
<evidence type="ECO:0000313" key="3">
    <source>
        <dbReference type="Proteomes" id="UP001345827"/>
    </source>
</evidence>
<gene>
    <name evidence="2" type="ORF">LTR25_006418</name>
</gene>
<reference evidence="2 3" key="1">
    <citation type="submission" date="2023-06" db="EMBL/GenBank/DDBJ databases">
        <title>Black Yeasts Isolated from many extreme environments.</title>
        <authorList>
            <person name="Coleine C."/>
            <person name="Stajich J.E."/>
            <person name="Selbmann L."/>
        </authorList>
    </citation>
    <scope>NUCLEOTIDE SEQUENCE [LARGE SCALE GENOMIC DNA]</scope>
    <source>
        <strain evidence="2 3">CCFEE 5887</strain>
    </source>
</reference>
<keyword evidence="3" id="KW-1185">Reference proteome</keyword>
<proteinExistence type="predicted"/>
<keyword evidence="1" id="KW-0812">Transmembrane</keyword>
<feature type="transmembrane region" description="Helical" evidence="1">
    <location>
        <begin position="170"/>
        <end position="194"/>
    </location>
</feature>
<name>A0AAV9Q5W8_9PEZI</name>
<accession>A0AAV9Q5W8</accession>
<dbReference type="Proteomes" id="UP001345827">
    <property type="component" value="Unassembled WGS sequence"/>
</dbReference>
<keyword evidence="1" id="KW-0472">Membrane</keyword>
<dbReference type="EMBL" id="JAXLQG010000011">
    <property type="protein sequence ID" value="KAK5534386.1"/>
    <property type="molecule type" value="Genomic_DNA"/>
</dbReference>
<sequence length="652" mass="71505">MVRKNLFSLTWSAVRKVPRTLGHVVRLALQKVKLQILPQLTKWKAQSEEPKVVIYKNHGIAVLSILAHAVPFAGVMALLVLNINTFFIGNLSTSAVTAFQFAAKLLELLMQASLADILLSAIRWQIVRNQDLPLGGLVAPLRTTDVSYLWSLELWGSLTSKSWRGHRKACLGFLIFATVLLAALVGPSGAVAIVPRQITHHNSQYLNILNPRDDLFPDKTSYLDNGAAFEQGITQMSEWVPGAGPYQLLDTDGIRLFGTPSNLGLPWSTATIPSREMANVLRSQGANLVRDSSSPFNVLAMQTYQALVQGACSENTLYDMEHNQTYLTFPGSDAQVNQLVTWGETLGNVTDNATILFFTNLPSSAPSRSSTLMVLGTTAPVDRSYVATAYACVIDATWTAVTLNASTADSYNQVNYILETHYDGDIPQAQKINFPRAYTDHVRSTILASQTALYFLNNNPSPQQIFALTLSNGDEGYLAYSGLVLERDNDDSNTKALYTYLDKIHAWSRYSAILIDIDDNDALSKPSSLTYQVVSQLLQGYGYDAKDITVQLSLAVLGIFCLFVLAHVFLLLLTGYSGNSWDSISELLMLGLMSRKPDHLGTHVGVGLETLKTFREPVSVKVNDEGHIELVFENDAAGKLGRSGLVAVNKAY</sequence>
<evidence type="ECO:0000313" key="2">
    <source>
        <dbReference type="EMBL" id="KAK5534386.1"/>
    </source>
</evidence>
<organism evidence="2 3">
    <name type="scientific">Vermiconidia calcicola</name>
    <dbReference type="NCBI Taxonomy" id="1690605"/>
    <lineage>
        <taxon>Eukaryota</taxon>
        <taxon>Fungi</taxon>
        <taxon>Dikarya</taxon>
        <taxon>Ascomycota</taxon>
        <taxon>Pezizomycotina</taxon>
        <taxon>Dothideomycetes</taxon>
        <taxon>Dothideomycetidae</taxon>
        <taxon>Mycosphaerellales</taxon>
        <taxon>Extremaceae</taxon>
        <taxon>Vermiconidia</taxon>
    </lineage>
</organism>